<comment type="similarity">
    <text evidence="1 3">Belongs to the short-chain dehydrogenases/reductases (SDR) family.</text>
</comment>
<dbReference type="GO" id="GO:0016616">
    <property type="term" value="F:oxidoreductase activity, acting on the CH-OH group of donors, NAD or NADP as acceptor"/>
    <property type="evidence" value="ECO:0007669"/>
    <property type="project" value="UniProtKB-ARBA"/>
</dbReference>
<keyword evidence="2 5" id="KW-0560">Oxidoreductase</keyword>
<dbReference type="InterPro" id="IPR036291">
    <property type="entry name" value="NAD(P)-bd_dom_sf"/>
</dbReference>
<dbReference type="PRINTS" id="PR00081">
    <property type="entry name" value="GDHRDH"/>
</dbReference>
<accession>A0AAU7C5B2</accession>
<evidence type="ECO:0000256" key="2">
    <source>
        <dbReference type="ARBA" id="ARBA00023002"/>
    </source>
</evidence>
<protein>
    <submittedName>
        <fullName evidence="5">SDR family oxidoreductase</fullName>
        <ecNumber evidence="5">1.-.-.-</ecNumber>
    </submittedName>
</protein>
<evidence type="ECO:0000259" key="4">
    <source>
        <dbReference type="SMART" id="SM00822"/>
    </source>
</evidence>
<dbReference type="RefSeq" id="WP_347980726.1">
    <property type="nucleotide sequence ID" value="NZ_CP154878.1"/>
</dbReference>
<dbReference type="CDD" id="cd05233">
    <property type="entry name" value="SDR_c"/>
    <property type="match status" value="1"/>
</dbReference>
<dbReference type="InterPro" id="IPR002347">
    <property type="entry name" value="SDR_fam"/>
</dbReference>
<evidence type="ECO:0000313" key="5">
    <source>
        <dbReference type="EMBL" id="XBG96182.1"/>
    </source>
</evidence>
<dbReference type="Gene3D" id="3.40.50.720">
    <property type="entry name" value="NAD(P)-binding Rossmann-like Domain"/>
    <property type="match status" value="1"/>
</dbReference>
<dbReference type="AlphaFoldDB" id="A0AAU7C5B2"/>
<dbReference type="SUPFAM" id="SSF51735">
    <property type="entry name" value="NAD(P)-binding Rossmann-fold domains"/>
    <property type="match status" value="1"/>
</dbReference>
<name>A0AAU7C5B2_9LACO</name>
<evidence type="ECO:0000256" key="1">
    <source>
        <dbReference type="ARBA" id="ARBA00006484"/>
    </source>
</evidence>
<dbReference type="EMBL" id="CP154878">
    <property type="protein sequence ID" value="XBG96182.1"/>
    <property type="molecule type" value="Genomic_DNA"/>
</dbReference>
<dbReference type="PANTHER" id="PTHR43115">
    <property type="entry name" value="DEHYDROGENASE/REDUCTASE SDR FAMILY MEMBER 11"/>
    <property type="match status" value="1"/>
</dbReference>
<feature type="domain" description="Ketoreductase" evidence="4">
    <location>
        <begin position="5"/>
        <end position="189"/>
    </location>
</feature>
<dbReference type="InterPro" id="IPR020904">
    <property type="entry name" value="Sc_DH/Rdtase_CS"/>
</dbReference>
<evidence type="ECO:0000256" key="3">
    <source>
        <dbReference type="RuleBase" id="RU000363"/>
    </source>
</evidence>
<dbReference type="KEGG" id="lalo:ABC765_03590"/>
<dbReference type="EC" id="1.-.-.-" evidence="5"/>
<dbReference type="InterPro" id="IPR057326">
    <property type="entry name" value="KR_dom"/>
</dbReference>
<dbReference type="PROSITE" id="PS00061">
    <property type="entry name" value="ADH_SHORT"/>
    <property type="match status" value="1"/>
</dbReference>
<dbReference type="Pfam" id="PF00106">
    <property type="entry name" value="adh_short"/>
    <property type="match status" value="1"/>
</dbReference>
<proteinExistence type="inferred from homology"/>
<dbReference type="PANTHER" id="PTHR43115:SF4">
    <property type="entry name" value="DEHYDROGENASE_REDUCTASE SDR FAMILY MEMBER 11"/>
    <property type="match status" value="1"/>
</dbReference>
<dbReference type="PRINTS" id="PR00080">
    <property type="entry name" value="SDRFAMILY"/>
</dbReference>
<gene>
    <name evidence="5" type="ORF">ABC765_03590</name>
</gene>
<dbReference type="FunFam" id="3.40.50.720:FF:000047">
    <property type="entry name" value="NADP-dependent L-serine/L-allo-threonine dehydrogenase"/>
    <property type="match status" value="1"/>
</dbReference>
<organism evidence="5">
    <name type="scientific">Limosilactobacillus allomucosae</name>
    <dbReference type="NCBI Taxonomy" id="3142938"/>
    <lineage>
        <taxon>Bacteria</taxon>
        <taxon>Bacillati</taxon>
        <taxon>Bacillota</taxon>
        <taxon>Bacilli</taxon>
        <taxon>Lactobacillales</taxon>
        <taxon>Lactobacillaceae</taxon>
        <taxon>Limosilactobacillus</taxon>
    </lineage>
</organism>
<dbReference type="SMART" id="SM00822">
    <property type="entry name" value="PKS_KR"/>
    <property type="match status" value="1"/>
</dbReference>
<sequence length="247" mass="26356">MITGKVVVITGASSGIGEATAKRLATAGAKVVLGARHADRLKAIVAQIQKDGGTASFLPIDVARKEDSQALAAHAIQCFGRIDAIFLNAGIMPSSRLAELKTDDWDRTIDINLKGVLYGIAAVLPIFNKQHQGQIIATSSVAGLKVYPGYAAYCASKWAVREIMEALRLEAAQDKANLRTTTIYPAAVHSNLISGITNDAIRNGEIAVRKQTELAADEVAKAVEYVIDAPAETDIHELTIAPLNQEW</sequence>
<reference evidence="5" key="1">
    <citation type="submission" date="2024-04" db="EMBL/GenBank/DDBJ databases">
        <title>Limosilactobacillus allomucosae sp. nov., a novel species isolated from wild boar faecal samples as a potential probiotics for domestic pigs.</title>
        <authorList>
            <person name="Chen B."/>
        </authorList>
    </citation>
    <scope>NUCLEOTIDE SEQUENCE</scope>
    <source>
        <strain evidence="5">WILCCON 0051</strain>
    </source>
</reference>